<keyword evidence="6" id="KW-1170">Fusion of virus membrane with host endosomal membrane</keyword>
<keyword evidence="15" id="KW-1161">Viral attachment to host cell</keyword>
<dbReference type="SUPFAM" id="SSF50494">
    <property type="entry name" value="Trypsin-like serine proteases"/>
    <property type="match status" value="1"/>
</dbReference>
<feature type="transmembrane region" description="Helical" evidence="30">
    <location>
        <begin position="66"/>
        <end position="88"/>
    </location>
</feature>
<keyword evidence="18" id="KW-0067">ATP-binding</keyword>
<keyword evidence="7" id="KW-0167">Capsid protein</keyword>
<comment type="subcellular location">
    <subcellularLocation>
        <location evidence="1">Host endoplasmic reticulum membrane</location>
        <topology evidence="1">Multi-pass membrane protein</topology>
    </subcellularLocation>
    <subcellularLocation>
        <location evidence="3">Host endoplasmic reticulum membrane</location>
        <topology evidence="3">Peripheral membrane protein</topology>
    </subcellularLocation>
    <subcellularLocation>
        <location evidence="2">Virion membrane</location>
    </subcellularLocation>
</comment>
<feature type="transmembrane region" description="Helical" evidence="30">
    <location>
        <begin position="203"/>
        <end position="233"/>
    </location>
</feature>
<dbReference type="PROSITE" id="PS51192">
    <property type="entry name" value="HELICASE_ATP_BIND_1"/>
    <property type="match status" value="1"/>
</dbReference>
<feature type="domain" description="Helicase ATP-binding" evidence="31">
    <location>
        <begin position="418"/>
        <end position="562"/>
    </location>
</feature>
<evidence type="ECO:0000256" key="30">
    <source>
        <dbReference type="SAM" id="Phobius"/>
    </source>
</evidence>
<evidence type="ECO:0000256" key="25">
    <source>
        <dbReference type="ARBA" id="ARBA00023184"/>
    </source>
</evidence>
<evidence type="ECO:0000256" key="5">
    <source>
        <dbReference type="ARBA" id="ARBA00022506"/>
    </source>
</evidence>
<evidence type="ECO:0000256" key="3">
    <source>
        <dbReference type="ARBA" id="ARBA00004291"/>
    </source>
</evidence>
<evidence type="ECO:0000256" key="29">
    <source>
        <dbReference type="ARBA" id="ARBA00047984"/>
    </source>
</evidence>
<dbReference type="GO" id="GO:0006508">
    <property type="term" value="P:proteolysis"/>
    <property type="evidence" value="ECO:0007669"/>
    <property type="project" value="UniProtKB-KW"/>
</dbReference>
<evidence type="ECO:0000256" key="20">
    <source>
        <dbReference type="ARBA" id="ARBA00022870"/>
    </source>
</evidence>
<keyword evidence="20" id="KW-1043">Host membrane</keyword>
<dbReference type="Gene3D" id="3.40.50.300">
    <property type="entry name" value="P-loop containing nucleotide triphosphate hydrolases"/>
    <property type="match status" value="2"/>
</dbReference>
<evidence type="ECO:0000256" key="27">
    <source>
        <dbReference type="ARBA" id="ARBA00023296"/>
    </source>
</evidence>
<evidence type="ECO:0000259" key="31">
    <source>
        <dbReference type="PROSITE" id="PS51192"/>
    </source>
</evidence>
<dbReference type="GO" id="GO:0003724">
    <property type="term" value="F:RNA helicase activity"/>
    <property type="evidence" value="ECO:0007669"/>
    <property type="project" value="UniProtKB-EC"/>
</dbReference>
<evidence type="ECO:0000259" key="32">
    <source>
        <dbReference type="PROSITE" id="PS51194"/>
    </source>
</evidence>
<evidence type="ECO:0000256" key="17">
    <source>
        <dbReference type="ARBA" id="ARBA00022825"/>
    </source>
</evidence>
<keyword evidence="26" id="KW-0899">Viral immunoevasion</keyword>
<keyword evidence="11" id="KW-0645">Protease</keyword>
<comment type="catalytic activity">
    <reaction evidence="28">
        <text>a ribonucleoside 5'-triphosphate + H2O = a ribonucleoside 5'-diphosphate + phosphate + H(+)</text>
        <dbReference type="Rhea" id="RHEA:23680"/>
        <dbReference type="ChEBI" id="CHEBI:15377"/>
        <dbReference type="ChEBI" id="CHEBI:15378"/>
        <dbReference type="ChEBI" id="CHEBI:43474"/>
        <dbReference type="ChEBI" id="CHEBI:57930"/>
        <dbReference type="ChEBI" id="CHEBI:61557"/>
        <dbReference type="EC" id="3.6.1.15"/>
    </reaction>
</comment>
<keyword evidence="16" id="KW-0347">Helicase</keyword>
<dbReference type="GO" id="GO:0046718">
    <property type="term" value="P:symbiont entry into host cell"/>
    <property type="evidence" value="ECO:0007669"/>
    <property type="project" value="UniProtKB-KW"/>
</dbReference>
<dbReference type="Gene3D" id="2.40.10.120">
    <property type="match status" value="1"/>
</dbReference>
<evidence type="ECO:0000256" key="2">
    <source>
        <dbReference type="ARBA" id="ARBA00004182"/>
    </source>
</evidence>
<dbReference type="GO" id="GO:0055036">
    <property type="term" value="C:virion membrane"/>
    <property type="evidence" value="ECO:0007669"/>
    <property type="project" value="UniProtKB-SubCell"/>
</dbReference>
<dbReference type="GO" id="GO:0039654">
    <property type="term" value="P:fusion of virus membrane with host endosome membrane"/>
    <property type="evidence" value="ECO:0007669"/>
    <property type="project" value="UniProtKB-KW"/>
</dbReference>
<dbReference type="Pfam" id="PF00271">
    <property type="entry name" value="Helicase_C"/>
    <property type="match status" value="1"/>
</dbReference>
<dbReference type="Pfam" id="PF07652">
    <property type="entry name" value="Flavi_DEAD"/>
    <property type="match status" value="1"/>
</dbReference>
<name>A0AAT9J9V6_9FLAV</name>
<evidence type="ECO:0000256" key="7">
    <source>
        <dbReference type="ARBA" id="ARBA00022561"/>
    </source>
</evidence>
<dbReference type="GO" id="GO:0017111">
    <property type="term" value="F:ribonucleoside triphosphate phosphatase activity"/>
    <property type="evidence" value="ECO:0007669"/>
    <property type="project" value="UniProtKB-EC"/>
</dbReference>
<keyword evidence="27" id="KW-1160">Virus entry into host cell</keyword>
<evidence type="ECO:0000256" key="19">
    <source>
        <dbReference type="ARBA" id="ARBA00022844"/>
    </source>
</evidence>
<keyword evidence="19" id="KW-0946">Virion</keyword>
<dbReference type="PANTHER" id="PTHR43519:SF1">
    <property type="entry name" value="ATP-DEPENDENT RNA HELICASE HRPB"/>
    <property type="match status" value="1"/>
</dbReference>
<dbReference type="InterPro" id="IPR001650">
    <property type="entry name" value="Helicase_C-like"/>
</dbReference>
<dbReference type="GO" id="GO:0019028">
    <property type="term" value="C:viral capsid"/>
    <property type="evidence" value="ECO:0007669"/>
    <property type="project" value="UniProtKB-KW"/>
</dbReference>
<evidence type="ECO:0000313" key="33">
    <source>
        <dbReference type="EMBL" id="DBA56537.1"/>
    </source>
</evidence>
<dbReference type="SMART" id="SM00490">
    <property type="entry name" value="HELICc"/>
    <property type="match status" value="1"/>
</dbReference>
<keyword evidence="8" id="KW-0945">Host-virus interaction</keyword>
<evidence type="ECO:0000256" key="21">
    <source>
        <dbReference type="ARBA" id="ARBA00022989"/>
    </source>
</evidence>
<keyword evidence="13" id="KW-0547">Nucleotide-binding</keyword>
<evidence type="ECO:0000256" key="18">
    <source>
        <dbReference type="ARBA" id="ARBA00022840"/>
    </source>
</evidence>
<evidence type="ECO:0000256" key="6">
    <source>
        <dbReference type="ARBA" id="ARBA00022510"/>
    </source>
</evidence>
<evidence type="ECO:0000256" key="8">
    <source>
        <dbReference type="ARBA" id="ARBA00022581"/>
    </source>
</evidence>
<dbReference type="GO" id="GO:0044167">
    <property type="term" value="C:host cell endoplasmic reticulum membrane"/>
    <property type="evidence" value="ECO:0007669"/>
    <property type="project" value="UniProtKB-SubCell"/>
</dbReference>
<evidence type="ECO:0000256" key="12">
    <source>
        <dbReference type="ARBA" id="ARBA00022692"/>
    </source>
</evidence>
<reference evidence="33" key="1">
    <citation type="journal article" date="2024" name="Microb. Genom.">
        <title>The hidden RNA viruses in Blattodea (cockroach and termite).</title>
        <authorList>
            <person name="Fan J."/>
            <person name="Jiang S."/>
            <person name="Li W."/>
            <person name="Li J."/>
            <person name="Pang R."/>
            <person name="Wu H."/>
        </authorList>
    </citation>
    <scope>NUCLEOTIDE SEQUENCE</scope>
    <source>
        <strain evidence="33">CN2016</strain>
    </source>
</reference>
<evidence type="ECO:0000256" key="22">
    <source>
        <dbReference type="ARBA" id="ARBA00023136"/>
    </source>
</evidence>
<dbReference type="SMART" id="SM00487">
    <property type="entry name" value="DEXDc"/>
    <property type="match status" value="1"/>
</dbReference>
<dbReference type="InterPro" id="IPR014001">
    <property type="entry name" value="Helicase_ATP-bd"/>
</dbReference>
<keyword evidence="10" id="KW-1090">Inhibition of host innate immune response by virus</keyword>
<evidence type="ECO:0000256" key="4">
    <source>
        <dbReference type="ARBA" id="ARBA00020107"/>
    </source>
</evidence>
<evidence type="ECO:0000256" key="11">
    <source>
        <dbReference type="ARBA" id="ARBA00022670"/>
    </source>
</evidence>
<keyword evidence="14" id="KW-0378">Hydrolase</keyword>
<sequence>MSKFAFGRVSSLRVGFNMYMMLIALSVITGFLHNAGAHIYASIGWYWFAPALVKINDDELSFTWKILPIILQFCGWHPLIVTVLVVCVSEDQNVGAAEGKYLGWAVRAFARYIRKVVPRFDVGINADDSCGKLLNDIKVLLTEIHEVLTLERGIHLSPVVVASRIRDNGLAHFIEEEGDGTPLPATEVLNMERDCVNTTRRAVIMASVVVMVMYWEAYVGAIIFLATMIYSFLRFDDQPVMISGDKEARMADGVYRLSKRLLWFTLDMSIGVVHDGVMHGCYHGCHSNDLLVGKRKYTPYYVSVVADLITWGGIPKMVLPRSDDRVLVNREGETYRSTMMVNVNIDHSLRAYTWLGVSKPGESGSPIWIDRDGNRLLAGLVGRWCQHAGLVTEISVQPMIHEEVMTPGGGKIKVVRYPGSGKTFKEVPAIISSALMRTKGRIMVIGPTRVVARELFNSVNRSFRQVGLSMHGENMRRNPRARIQITTHATFIKMLSRQALEVRGIETLVIDEAHVDDTSTKLARRYGTWMAEQGLRVYEMSATIDGDLDDRSNFPIEDIKMNGSSKPIDLVKKLVDDGSRVLMFVAGHKGKNGAKEVTEVLKQQGYKALALSRMTYADVSGKMNNPEYRVIVTTNIAECGLNIDCDCVVDTGVEYTMFEDDEVVTGSLVKRSEASRVQRRGRCGRWKKGTYYYWDTGAEEPSGRVSEYEAKIMVGGRSWCPVDDGGTWMISDEQFDVALENGWNPRYVEMIYGLNGEKMKEPDIGKMVNLWLKGNKVVVDCGCGKCGGSYTWFDERLHDELMALKSGIGVITRRKMIPL</sequence>
<evidence type="ECO:0000256" key="15">
    <source>
        <dbReference type="ARBA" id="ARBA00022804"/>
    </source>
</evidence>
<dbReference type="GO" id="GO:0052170">
    <property type="term" value="P:symbiont-mediated suppression of host innate immune response"/>
    <property type="evidence" value="ECO:0007669"/>
    <property type="project" value="UniProtKB-KW"/>
</dbReference>
<accession>A0AAT9J9V6</accession>
<dbReference type="EMBL" id="BK067091">
    <property type="protein sequence ID" value="DBA56537.1"/>
    <property type="molecule type" value="Genomic_RNA"/>
</dbReference>
<evidence type="ECO:0000256" key="1">
    <source>
        <dbReference type="ARBA" id="ARBA00004153"/>
    </source>
</evidence>
<evidence type="ECO:0000256" key="23">
    <source>
        <dbReference type="ARBA" id="ARBA00023157"/>
    </source>
</evidence>
<evidence type="ECO:0000256" key="24">
    <source>
        <dbReference type="ARBA" id="ARBA00023180"/>
    </source>
</evidence>
<proteinExistence type="predicted"/>
<keyword evidence="25" id="KW-1038">Host endoplasmic reticulum</keyword>
<evidence type="ECO:0000256" key="13">
    <source>
        <dbReference type="ARBA" id="ARBA00022741"/>
    </source>
</evidence>
<keyword evidence="9" id="KW-1162">Viral penetration into host cytoplasm</keyword>
<keyword evidence="5" id="KW-1168">Fusion of virus membrane with host membrane</keyword>
<evidence type="ECO:0000256" key="16">
    <source>
        <dbReference type="ARBA" id="ARBA00022806"/>
    </source>
</evidence>
<keyword evidence="12 30" id="KW-0812">Transmembrane</keyword>
<keyword evidence="23" id="KW-1015">Disulfide bond</keyword>
<evidence type="ECO:0000256" key="26">
    <source>
        <dbReference type="ARBA" id="ARBA00023280"/>
    </source>
</evidence>
<dbReference type="PANTHER" id="PTHR43519">
    <property type="entry name" value="ATP-DEPENDENT RNA HELICASE HRPB"/>
    <property type="match status" value="1"/>
</dbReference>
<dbReference type="GO" id="GO:0008236">
    <property type="term" value="F:serine-type peptidase activity"/>
    <property type="evidence" value="ECO:0007669"/>
    <property type="project" value="UniProtKB-KW"/>
</dbReference>
<dbReference type="PROSITE" id="PS51194">
    <property type="entry name" value="HELICASE_CTER"/>
    <property type="match status" value="1"/>
</dbReference>
<keyword evidence="22 30" id="KW-0472">Membrane</keyword>
<feature type="domain" description="Helicase C-terminal" evidence="32">
    <location>
        <begin position="566"/>
        <end position="730"/>
    </location>
</feature>
<dbReference type="GO" id="GO:0019062">
    <property type="term" value="P:virion attachment to host cell"/>
    <property type="evidence" value="ECO:0007669"/>
    <property type="project" value="UniProtKB-KW"/>
</dbReference>
<keyword evidence="24" id="KW-0325">Glycoprotein</keyword>
<comment type="catalytic activity">
    <reaction evidence="29">
        <text>ATP + H2O = ADP + phosphate + H(+)</text>
        <dbReference type="Rhea" id="RHEA:13065"/>
        <dbReference type="ChEBI" id="CHEBI:15377"/>
        <dbReference type="ChEBI" id="CHEBI:15378"/>
        <dbReference type="ChEBI" id="CHEBI:30616"/>
        <dbReference type="ChEBI" id="CHEBI:43474"/>
        <dbReference type="ChEBI" id="CHEBI:456216"/>
        <dbReference type="EC" id="3.6.4.13"/>
    </reaction>
</comment>
<dbReference type="GO" id="GO:0005524">
    <property type="term" value="F:ATP binding"/>
    <property type="evidence" value="ECO:0007669"/>
    <property type="project" value="UniProtKB-KW"/>
</dbReference>
<evidence type="ECO:0000256" key="9">
    <source>
        <dbReference type="ARBA" id="ARBA00022595"/>
    </source>
</evidence>
<dbReference type="InterPro" id="IPR011492">
    <property type="entry name" value="Flavi_DEAD"/>
</dbReference>
<evidence type="ECO:0000256" key="14">
    <source>
        <dbReference type="ARBA" id="ARBA00022801"/>
    </source>
</evidence>
<evidence type="ECO:0000256" key="28">
    <source>
        <dbReference type="ARBA" id="ARBA00047631"/>
    </source>
</evidence>
<dbReference type="InterPro" id="IPR027417">
    <property type="entry name" value="P-loop_NTPase"/>
</dbReference>
<evidence type="ECO:0000256" key="10">
    <source>
        <dbReference type="ARBA" id="ARBA00022632"/>
    </source>
</evidence>
<dbReference type="SUPFAM" id="SSF52540">
    <property type="entry name" value="P-loop containing nucleoside triphosphate hydrolases"/>
    <property type="match status" value="1"/>
</dbReference>
<keyword evidence="21 30" id="KW-1133">Transmembrane helix</keyword>
<protein>
    <recommendedName>
        <fullName evidence="4">Genome polyprotein</fullName>
    </recommendedName>
</protein>
<keyword evidence="17" id="KW-0720">Serine protease</keyword>
<organism evidence="33">
    <name type="scientific">Cryptocercus pudacuoensis jingmenvirus</name>
    <dbReference type="NCBI Taxonomy" id="3133548"/>
    <lineage>
        <taxon>Viruses</taxon>
        <taxon>Riboviria</taxon>
        <taxon>Orthornavirae</taxon>
        <taxon>Kitrinoviricota</taxon>
        <taxon>Flasuviricetes</taxon>
        <taxon>Amarillovirales</taxon>
        <taxon>Flaviviridae</taxon>
    </lineage>
</organism>
<dbReference type="InterPro" id="IPR009003">
    <property type="entry name" value="Peptidase_S1_PA"/>
</dbReference>